<evidence type="ECO:0000259" key="1">
    <source>
        <dbReference type="PROSITE" id="PS50043"/>
    </source>
</evidence>
<sequence>MSVAGRAVTRKVATQLFISKRTVDAHLRTIFQRLGVTSRRQLEDHPGLR</sequence>
<dbReference type="InterPro" id="IPR000792">
    <property type="entry name" value="Tscrpt_reg_LuxR_C"/>
</dbReference>
<gene>
    <name evidence="2" type="ORF">GCM10011609_25730</name>
</gene>
<comment type="caution">
    <text evidence="2">The sequence shown here is derived from an EMBL/GenBank/DDBJ whole genome shotgun (WGS) entry which is preliminary data.</text>
</comment>
<dbReference type="Pfam" id="PF00196">
    <property type="entry name" value="GerE"/>
    <property type="match status" value="1"/>
</dbReference>
<accession>A0ABQ2HRF7</accession>
<dbReference type="EMBL" id="BMNC01000003">
    <property type="protein sequence ID" value="GGM87868.1"/>
    <property type="molecule type" value="Genomic_DNA"/>
</dbReference>
<name>A0ABQ2HRF7_9PSEU</name>
<protein>
    <recommendedName>
        <fullName evidence="1">HTH luxR-type domain-containing protein</fullName>
    </recommendedName>
</protein>
<feature type="domain" description="HTH luxR-type" evidence="1">
    <location>
        <begin position="1"/>
        <end position="49"/>
    </location>
</feature>
<organism evidence="2 3">
    <name type="scientific">Lentzea pudingi</name>
    <dbReference type="NCBI Taxonomy" id="1789439"/>
    <lineage>
        <taxon>Bacteria</taxon>
        <taxon>Bacillati</taxon>
        <taxon>Actinomycetota</taxon>
        <taxon>Actinomycetes</taxon>
        <taxon>Pseudonocardiales</taxon>
        <taxon>Pseudonocardiaceae</taxon>
        <taxon>Lentzea</taxon>
    </lineage>
</organism>
<dbReference type="InterPro" id="IPR016032">
    <property type="entry name" value="Sig_transdc_resp-reg_C-effctor"/>
</dbReference>
<evidence type="ECO:0000313" key="3">
    <source>
        <dbReference type="Proteomes" id="UP000597656"/>
    </source>
</evidence>
<dbReference type="RefSeq" id="WP_229693323.1">
    <property type="nucleotide sequence ID" value="NZ_BMNC01000003.1"/>
</dbReference>
<dbReference type="InterPro" id="IPR036388">
    <property type="entry name" value="WH-like_DNA-bd_sf"/>
</dbReference>
<dbReference type="PROSITE" id="PS50043">
    <property type="entry name" value="HTH_LUXR_2"/>
    <property type="match status" value="1"/>
</dbReference>
<dbReference type="Gene3D" id="1.10.10.10">
    <property type="entry name" value="Winged helix-like DNA-binding domain superfamily/Winged helix DNA-binding domain"/>
    <property type="match status" value="1"/>
</dbReference>
<evidence type="ECO:0000313" key="2">
    <source>
        <dbReference type="EMBL" id="GGM87868.1"/>
    </source>
</evidence>
<reference evidence="3" key="1">
    <citation type="journal article" date="2019" name="Int. J. Syst. Evol. Microbiol.">
        <title>The Global Catalogue of Microorganisms (GCM) 10K type strain sequencing project: providing services to taxonomists for standard genome sequencing and annotation.</title>
        <authorList>
            <consortium name="The Broad Institute Genomics Platform"/>
            <consortium name="The Broad Institute Genome Sequencing Center for Infectious Disease"/>
            <person name="Wu L."/>
            <person name="Ma J."/>
        </authorList>
    </citation>
    <scope>NUCLEOTIDE SEQUENCE [LARGE SCALE GENOMIC DNA]</scope>
    <source>
        <strain evidence="3">CGMCC 4.7319</strain>
    </source>
</reference>
<dbReference type="SUPFAM" id="SSF46894">
    <property type="entry name" value="C-terminal effector domain of the bipartite response regulators"/>
    <property type="match status" value="1"/>
</dbReference>
<proteinExistence type="predicted"/>
<dbReference type="Proteomes" id="UP000597656">
    <property type="component" value="Unassembled WGS sequence"/>
</dbReference>
<keyword evidence="3" id="KW-1185">Reference proteome</keyword>